<dbReference type="PANTHER" id="PTHR24198:SF165">
    <property type="entry name" value="ANKYRIN REPEAT-CONTAINING PROTEIN-RELATED"/>
    <property type="match status" value="1"/>
</dbReference>
<reference evidence="3 4" key="1">
    <citation type="submission" date="2021-02" db="EMBL/GenBank/DDBJ databases">
        <title>Cotonvirus japonicus, which uses Golgi apparatus of host cells for its virion factory, phylogenetically links tailed tupanvirus and icosahedral mimivirus.</title>
        <authorList>
            <person name="Takahashi H."/>
            <person name="Fukaya S."/>
            <person name="Song C."/>
            <person name="Murata K."/>
            <person name="Takemura M."/>
        </authorList>
    </citation>
    <scope>NUCLEOTIDE SEQUENCE [LARGE SCALE GENOMIC DNA]</scope>
</reference>
<organism evidence="3 4">
    <name type="scientific">Cotonvirus japonicus</name>
    <dbReference type="NCBI Taxonomy" id="2811091"/>
    <lineage>
        <taxon>Viruses</taxon>
        <taxon>Varidnaviria</taxon>
        <taxon>Bamfordvirae</taxon>
        <taxon>Nucleocytoviricota</taxon>
        <taxon>Megaviricetes</taxon>
        <taxon>Imitervirales</taxon>
        <taxon>Mimiviridae</taxon>
        <taxon>Megamimivirinae</taxon>
        <taxon>Cotonvirus</taxon>
        <taxon>Cotonvirus japonicum</taxon>
    </lineage>
</organism>
<keyword evidence="2" id="KW-0040">ANK repeat</keyword>
<protein>
    <submittedName>
        <fullName evidence="3">Ankyrin repeat protein</fullName>
    </submittedName>
</protein>
<dbReference type="Proteomes" id="UP001321479">
    <property type="component" value="Segment"/>
</dbReference>
<dbReference type="GeneID" id="80557771"/>
<evidence type="ECO:0000313" key="4">
    <source>
        <dbReference type="Proteomes" id="UP001321479"/>
    </source>
</evidence>
<dbReference type="Pfam" id="PF12796">
    <property type="entry name" value="Ank_2"/>
    <property type="match status" value="2"/>
</dbReference>
<accession>A0ABM7NR49</accession>
<keyword evidence="4" id="KW-1185">Reference proteome</keyword>
<dbReference type="EMBL" id="AP024483">
    <property type="protein sequence ID" value="BCS82566.1"/>
    <property type="molecule type" value="Genomic_DNA"/>
</dbReference>
<dbReference type="Pfam" id="PF00023">
    <property type="entry name" value="Ank"/>
    <property type="match status" value="1"/>
</dbReference>
<evidence type="ECO:0000256" key="1">
    <source>
        <dbReference type="ARBA" id="ARBA00022737"/>
    </source>
</evidence>
<proteinExistence type="predicted"/>
<dbReference type="InterPro" id="IPR002110">
    <property type="entry name" value="Ankyrin_rpt"/>
</dbReference>
<keyword evidence="1" id="KW-0677">Repeat</keyword>
<evidence type="ECO:0000313" key="3">
    <source>
        <dbReference type="EMBL" id="BCS82566.1"/>
    </source>
</evidence>
<dbReference type="PANTHER" id="PTHR24198">
    <property type="entry name" value="ANKYRIN REPEAT AND PROTEIN KINASE DOMAIN-CONTAINING PROTEIN"/>
    <property type="match status" value="1"/>
</dbReference>
<dbReference type="RefSeq" id="YP_010841174.1">
    <property type="nucleotide sequence ID" value="NC_079139.1"/>
</dbReference>
<dbReference type="Gene3D" id="1.25.40.20">
    <property type="entry name" value="Ankyrin repeat-containing domain"/>
    <property type="match status" value="3"/>
</dbReference>
<evidence type="ECO:0000256" key="2">
    <source>
        <dbReference type="ARBA" id="ARBA00023043"/>
    </source>
</evidence>
<dbReference type="InterPro" id="IPR036770">
    <property type="entry name" value="Ankyrin_rpt-contain_sf"/>
</dbReference>
<dbReference type="PROSITE" id="PS50088">
    <property type="entry name" value="ANK_REPEAT"/>
    <property type="match status" value="2"/>
</dbReference>
<dbReference type="PROSITE" id="PS50297">
    <property type="entry name" value="ANK_REP_REGION"/>
    <property type="match status" value="1"/>
</dbReference>
<sequence length="561" mass="64704">MNSITLNRSYNYNHIYPCNDEISCSGFTKLMYLIINEYKIYRGYDMIKKYIKKNKNKINRKNHLKYTALMIAVLNCGKKCSLKTVKLLINEGADLTLYNHDEHNAVSLAIDTYKSHKNLKLIELLLRNFPNFLDYCFDCYCWPVFFKTLKDTQPEIISLIVVLLPNINKILFDGETYINNAILTKNYCLVNELLKAGCDPKISNSSGKNALISCGMYNITDVNIYQQIISAGCDINYEMTRGKNVLYYLLHNHVNINIEVIKYLLENGINVNAKDKFGKIIISRLCKYYSKYNYSQVLELLLQHGINFDEESYKPSITRTCTYTSETSDINAIKLLLRYGVNINKRNKLGCHGLMFACRYASTTSNIETVKFLLENGADVNLQDDKGNTALMYAAQNANTSNKEVISLLLNYGANINLINSKGNNALLLSCSQLNITCDFETIILLLSFGSNYLITNKNDKTLFSYISGDHITKCFDIIKQIENAKTCLRKVLKQYMITIEKILYKPESLRTKLLSMKWNITNNNYKKVIGWNNLEFFDYFGIHNKDSFQEKILDNIKYMY</sequence>
<dbReference type="SUPFAM" id="SSF48403">
    <property type="entry name" value="Ankyrin repeat"/>
    <property type="match status" value="2"/>
</dbReference>
<name>A0ABM7NR49_9VIRU</name>
<dbReference type="SMART" id="SM00248">
    <property type="entry name" value="ANK"/>
    <property type="match status" value="10"/>
</dbReference>